<dbReference type="GO" id="GO:0019262">
    <property type="term" value="P:N-acetylneuraminate catabolic process"/>
    <property type="evidence" value="ECO:0007669"/>
    <property type="project" value="TreeGrafter"/>
</dbReference>
<dbReference type="NCBIfam" id="NF003461">
    <property type="entry name" value="PRK05082.1"/>
    <property type="match status" value="1"/>
</dbReference>
<evidence type="ECO:0000313" key="2">
    <source>
        <dbReference type="EMBL" id="OCH20879.1"/>
    </source>
</evidence>
<dbReference type="EMBL" id="MAJU01000011">
    <property type="protein sequence ID" value="OCH20879.1"/>
    <property type="molecule type" value="Genomic_DNA"/>
</dbReference>
<dbReference type="STRING" id="688.A6E04_13930"/>
<name>A0A1B9NYJ3_ALILO</name>
<dbReference type="SUPFAM" id="SSF53067">
    <property type="entry name" value="Actin-like ATPase domain"/>
    <property type="match status" value="1"/>
</dbReference>
<accession>A0A1B9NYJ3</accession>
<dbReference type="InterPro" id="IPR049874">
    <property type="entry name" value="ROK_cs"/>
</dbReference>
<dbReference type="InterPro" id="IPR043129">
    <property type="entry name" value="ATPase_NBD"/>
</dbReference>
<keyword evidence="2" id="KW-0808">Transferase</keyword>
<sequence length="291" mass="30429">MKSCLAVDIGGTKIAAAIVQSGKVLRRHQISTPSSSDPKNMDKALEHLLMPFLNEVSTIAVASTGIINDGVLTALNPQNLGGLNNYPLQSVIENITKKTTVVINDAQAAAWAEYQTLELNNINMAFITVSTGVGAGVVINNELLIGANGIAGHAGHTLADPNGPICGCGRRGCVESIASGTAIGHAGKPFFGDTCDGETVFTHFAQKNNNAEEIVNTSAKVIANLIADLKMVLDIELVTLGGSVGLAPNYLQRVQHYLAQQPIAYQTKVQSALCGADAGLIGVADWANKMR</sequence>
<protein>
    <submittedName>
        <fullName evidence="2">N-acetylmannosamine kinase</fullName>
    </submittedName>
</protein>
<dbReference type="Gene3D" id="3.30.420.40">
    <property type="match status" value="2"/>
</dbReference>
<dbReference type="CDD" id="cd24069">
    <property type="entry name" value="ASKHA_NBD_ROK_EcNanK-like"/>
    <property type="match status" value="1"/>
</dbReference>
<dbReference type="RefSeq" id="WP_023603690.1">
    <property type="nucleotide sequence ID" value="NZ_CAWMPN010000011.1"/>
</dbReference>
<dbReference type="PROSITE" id="PS01125">
    <property type="entry name" value="ROK"/>
    <property type="match status" value="1"/>
</dbReference>
<gene>
    <name evidence="2" type="ORF">A6E04_13930</name>
</gene>
<comment type="caution">
    <text evidence="2">The sequence shown here is derived from an EMBL/GenBank/DDBJ whole genome shotgun (WGS) entry which is preliminary data.</text>
</comment>
<dbReference type="Proteomes" id="UP000093523">
    <property type="component" value="Unassembled WGS sequence"/>
</dbReference>
<evidence type="ECO:0000313" key="3">
    <source>
        <dbReference type="Proteomes" id="UP000093523"/>
    </source>
</evidence>
<dbReference type="OrthoDB" id="8772678at2"/>
<evidence type="ECO:0000256" key="1">
    <source>
        <dbReference type="ARBA" id="ARBA00023277"/>
    </source>
</evidence>
<dbReference type="PANTHER" id="PTHR18964">
    <property type="entry name" value="ROK (REPRESSOR, ORF, KINASE) FAMILY"/>
    <property type="match status" value="1"/>
</dbReference>
<dbReference type="InterPro" id="IPR000600">
    <property type="entry name" value="ROK"/>
</dbReference>
<organism evidence="2 3">
    <name type="scientific">Aliivibrio logei</name>
    <name type="common">Vibrio logei</name>
    <dbReference type="NCBI Taxonomy" id="688"/>
    <lineage>
        <taxon>Bacteria</taxon>
        <taxon>Pseudomonadati</taxon>
        <taxon>Pseudomonadota</taxon>
        <taxon>Gammaproteobacteria</taxon>
        <taxon>Vibrionales</taxon>
        <taxon>Vibrionaceae</taxon>
        <taxon>Aliivibrio</taxon>
    </lineage>
</organism>
<dbReference type="PANTHER" id="PTHR18964:SF169">
    <property type="entry name" value="N-ACETYLMANNOSAMINE KINASE"/>
    <property type="match status" value="1"/>
</dbReference>
<dbReference type="AlphaFoldDB" id="A0A1B9NYJ3"/>
<dbReference type="Pfam" id="PF00480">
    <property type="entry name" value="ROK"/>
    <property type="match status" value="1"/>
</dbReference>
<reference evidence="2 3" key="1">
    <citation type="submission" date="2016-06" db="EMBL/GenBank/DDBJ databases">
        <authorList>
            <person name="Kjaerup R.B."/>
            <person name="Dalgaard T.S."/>
            <person name="Juul-Madsen H.R."/>
        </authorList>
    </citation>
    <scope>NUCLEOTIDE SEQUENCE [LARGE SCALE GENOMIC DNA]</scope>
    <source>
        <strain evidence="2 3">1S159</strain>
    </source>
</reference>
<proteinExistence type="predicted"/>
<dbReference type="GO" id="GO:0009384">
    <property type="term" value="F:N-acylmannosamine kinase activity"/>
    <property type="evidence" value="ECO:0007669"/>
    <property type="project" value="TreeGrafter"/>
</dbReference>
<keyword evidence="1" id="KW-0119">Carbohydrate metabolism</keyword>
<keyword evidence="2" id="KW-0418">Kinase</keyword>